<reference evidence="1 2" key="1">
    <citation type="submission" date="2015-10" db="EMBL/GenBank/DDBJ databases">
        <title>Butyribacter intestini gen. nov., sp. nov., a butyric acid-producing bacterium of the family Lachnospiraceae isolated from the human faeces.</title>
        <authorList>
            <person name="Zou Y."/>
            <person name="Xue W."/>
            <person name="Luo G."/>
            <person name="Lv M."/>
        </authorList>
    </citation>
    <scope>NUCLEOTIDE SEQUENCE [LARGE SCALE GENOMIC DNA]</scope>
    <source>
        <strain evidence="1 2">TF01-11</strain>
    </source>
</reference>
<keyword evidence="2" id="KW-1185">Reference proteome</keyword>
<dbReference type="NCBIfam" id="TIGR01784">
    <property type="entry name" value="T_den_put_tspse"/>
    <property type="match status" value="1"/>
</dbReference>
<name>A0AAW3JKW7_9FIRM</name>
<proteinExistence type="predicted"/>
<sequence length="282" mass="32367">MSNKIQNKGKSKKNRKTDEEVIQIIRNLRLIDDVLFEKFIEDAAACEELLQVILENSRLKVKPETLVAQKSLRNLAKRSVRLDAYIEGVEDKVYNIEIQRSDNCNHVKRVRYNASTITINKSEPGDEFEDVQDVIVIYISEFDMFGAGKTVYHVENVIKETGNPVNDGLMSVYVNTEVADDSLISDLMQCFLKTDFKDDKFPNISRRMKELKHGEEDEKMCKSVEEYAERKAKEAAKKAAKKATKETARKTVEKLNDMGMDISLIASVVDMDEETIKQWLDK</sequence>
<dbReference type="Pfam" id="PF12784">
    <property type="entry name" value="PDDEXK_2"/>
    <property type="match status" value="1"/>
</dbReference>
<organism evidence="1 2">
    <name type="scientific">Butyribacter intestini</name>
    <dbReference type="NCBI Taxonomy" id="1703332"/>
    <lineage>
        <taxon>Bacteria</taxon>
        <taxon>Bacillati</taxon>
        <taxon>Bacillota</taxon>
        <taxon>Clostridia</taxon>
        <taxon>Lachnospirales</taxon>
        <taxon>Lachnospiraceae</taxon>
        <taxon>Butyribacter</taxon>
    </lineage>
</organism>
<dbReference type="RefSeq" id="WP_055946830.1">
    <property type="nucleotide sequence ID" value="NZ_LLKB01000010.1"/>
</dbReference>
<accession>A0AAW3JKW7</accession>
<dbReference type="AlphaFoldDB" id="A0AAW3JKW7"/>
<dbReference type="EMBL" id="LLKB01000010">
    <property type="protein sequence ID" value="KQC83978.1"/>
    <property type="molecule type" value="Genomic_DNA"/>
</dbReference>
<protein>
    <recommendedName>
        <fullName evidence="3">PD-(D/E)XK nuclease family transposase</fullName>
    </recommendedName>
</protein>
<comment type="caution">
    <text evidence="1">The sequence shown here is derived from an EMBL/GenBank/DDBJ whole genome shotgun (WGS) entry which is preliminary data.</text>
</comment>
<evidence type="ECO:0000313" key="2">
    <source>
        <dbReference type="Proteomes" id="UP000050833"/>
    </source>
</evidence>
<evidence type="ECO:0008006" key="3">
    <source>
        <dbReference type="Google" id="ProtNLM"/>
    </source>
</evidence>
<evidence type="ECO:0000313" key="1">
    <source>
        <dbReference type="EMBL" id="KQC83978.1"/>
    </source>
</evidence>
<dbReference type="Proteomes" id="UP000050833">
    <property type="component" value="Unassembled WGS sequence"/>
</dbReference>
<gene>
    <name evidence="1" type="ORF">APZ18_15485</name>
</gene>
<dbReference type="InterPro" id="IPR010106">
    <property type="entry name" value="RpnA"/>
</dbReference>